<dbReference type="CDD" id="cd01650">
    <property type="entry name" value="RT_nLTR_like"/>
    <property type="match status" value="1"/>
</dbReference>
<sequence length="626" mass="69850">MDVFTPDGLGYISSAIGVPLALDKATEDRTCVDFAKVFVEIDVATTNDLHDTIPVSVDDIFSKDVKEHANDPSPKLHGDSVQQSTSQPLSKGQNSFVALESIEDEKAFPPLHSILSKSPRKPRQASMGVIAATKALAPRQRQSKKVGNSSSEGCFMYQLCKKLKALKVPLRQLNRDCYSDIHTKVQQESKNLRALQVDLLSNPHEDLALMKQQQAKLVIDLVSAEEAYLKQKSRVNWLKVGGDGARLSQLVEIAKEAVSFYRRLLGTEDATCNGGDLNELKGILDFQLREHVRNAPIQPITTDECKSVFFHSPNNKSLGPDGFTAEFFKEARPIIGDLVIKAIQEFFTSGKLKKCLPLFVSNNRCAFIEGRLMVENVLLAQEVVRNYHRSNLSPRCALKIDLMKAFDLVSWDFLFKVLEALAYPSVFISWIKTCVTTPMFSVSINGNMEGYFLGKKGIRQGDPLSPYLFVICIAVLSRLLNKAAQEGSLPYHPKCNKVGLTHLCFMDDLLIFTHGSREAVAIIDSILQKFYTISGLKVNYQKFELFCCRISNSTIQCLIESYGFKLGILPVRYLGVPLITERLTDADLKPLITKITARIQSWSSKYLSFAGRLQLITSVFEGIANF</sequence>
<dbReference type="InterPro" id="IPR043502">
    <property type="entry name" value="DNA/RNA_pol_sf"/>
</dbReference>
<evidence type="ECO:0000259" key="2">
    <source>
        <dbReference type="PROSITE" id="PS50878"/>
    </source>
</evidence>
<protein>
    <recommendedName>
        <fullName evidence="2">Reverse transcriptase domain-containing protein</fullName>
    </recommendedName>
</protein>
<gene>
    <name evidence="3" type="ORF">SLEP1_g18157</name>
</gene>
<evidence type="ECO:0000313" key="4">
    <source>
        <dbReference type="Proteomes" id="UP001054252"/>
    </source>
</evidence>
<dbReference type="PANTHER" id="PTHR33116:SF80">
    <property type="entry name" value="REVERSE TRANSCRIPTASE ZINC-BINDING DOMAIN-CONTAINING PROTEIN"/>
    <property type="match status" value="1"/>
</dbReference>
<feature type="region of interest" description="Disordered" evidence="1">
    <location>
        <begin position="66"/>
        <end position="90"/>
    </location>
</feature>
<accession>A0AAV5IWN4</accession>
<dbReference type="AlphaFoldDB" id="A0AAV5IWN4"/>
<dbReference type="Proteomes" id="UP001054252">
    <property type="component" value="Unassembled WGS sequence"/>
</dbReference>
<evidence type="ECO:0000256" key="1">
    <source>
        <dbReference type="SAM" id="MobiDB-lite"/>
    </source>
</evidence>
<dbReference type="Pfam" id="PF00078">
    <property type="entry name" value="RVT_1"/>
    <property type="match status" value="1"/>
</dbReference>
<evidence type="ECO:0000313" key="3">
    <source>
        <dbReference type="EMBL" id="GKV06257.1"/>
    </source>
</evidence>
<organism evidence="3 4">
    <name type="scientific">Rubroshorea leprosula</name>
    <dbReference type="NCBI Taxonomy" id="152421"/>
    <lineage>
        <taxon>Eukaryota</taxon>
        <taxon>Viridiplantae</taxon>
        <taxon>Streptophyta</taxon>
        <taxon>Embryophyta</taxon>
        <taxon>Tracheophyta</taxon>
        <taxon>Spermatophyta</taxon>
        <taxon>Magnoliopsida</taxon>
        <taxon>eudicotyledons</taxon>
        <taxon>Gunneridae</taxon>
        <taxon>Pentapetalae</taxon>
        <taxon>rosids</taxon>
        <taxon>malvids</taxon>
        <taxon>Malvales</taxon>
        <taxon>Dipterocarpaceae</taxon>
        <taxon>Rubroshorea</taxon>
    </lineage>
</organism>
<proteinExistence type="predicted"/>
<keyword evidence="4" id="KW-1185">Reference proteome</keyword>
<dbReference type="PANTHER" id="PTHR33116">
    <property type="entry name" value="REVERSE TRANSCRIPTASE ZINC-BINDING DOMAIN-CONTAINING PROTEIN-RELATED-RELATED"/>
    <property type="match status" value="1"/>
</dbReference>
<feature type="compositionally biased region" description="Polar residues" evidence="1">
    <location>
        <begin position="80"/>
        <end position="90"/>
    </location>
</feature>
<dbReference type="PROSITE" id="PS50878">
    <property type="entry name" value="RT_POL"/>
    <property type="match status" value="1"/>
</dbReference>
<dbReference type="EMBL" id="BPVZ01000024">
    <property type="protein sequence ID" value="GKV06257.1"/>
    <property type="molecule type" value="Genomic_DNA"/>
</dbReference>
<name>A0AAV5IWN4_9ROSI</name>
<dbReference type="SUPFAM" id="SSF56672">
    <property type="entry name" value="DNA/RNA polymerases"/>
    <property type="match status" value="1"/>
</dbReference>
<dbReference type="InterPro" id="IPR000477">
    <property type="entry name" value="RT_dom"/>
</dbReference>
<comment type="caution">
    <text evidence="3">The sequence shown here is derived from an EMBL/GenBank/DDBJ whole genome shotgun (WGS) entry which is preliminary data.</text>
</comment>
<feature type="domain" description="Reverse transcriptase" evidence="2">
    <location>
        <begin position="234"/>
        <end position="578"/>
    </location>
</feature>
<feature type="compositionally biased region" description="Basic and acidic residues" evidence="1">
    <location>
        <begin position="66"/>
        <end position="78"/>
    </location>
</feature>
<reference evidence="3 4" key="1">
    <citation type="journal article" date="2021" name="Commun. Biol.">
        <title>The genome of Shorea leprosula (Dipterocarpaceae) highlights the ecological relevance of drought in aseasonal tropical rainforests.</title>
        <authorList>
            <person name="Ng K.K.S."/>
            <person name="Kobayashi M.J."/>
            <person name="Fawcett J.A."/>
            <person name="Hatakeyama M."/>
            <person name="Paape T."/>
            <person name="Ng C.H."/>
            <person name="Ang C.C."/>
            <person name="Tnah L.H."/>
            <person name="Lee C.T."/>
            <person name="Nishiyama T."/>
            <person name="Sese J."/>
            <person name="O'Brien M.J."/>
            <person name="Copetti D."/>
            <person name="Mohd Noor M.I."/>
            <person name="Ong R.C."/>
            <person name="Putra M."/>
            <person name="Sireger I.Z."/>
            <person name="Indrioko S."/>
            <person name="Kosugi Y."/>
            <person name="Izuno A."/>
            <person name="Isagi Y."/>
            <person name="Lee S.L."/>
            <person name="Shimizu K.K."/>
        </authorList>
    </citation>
    <scope>NUCLEOTIDE SEQUENCE [LARGE SCALE GENOMIC DNA]</scope>
    <source>
        <strain evidence="3">214</strain>
    </source>
</reference>